<evidence type="ECO:0000256" key="4">
    <source>
        <dbReference type="SAM" id="SignalP"/>
    </source>
</evidence>
<evidence type="ECO:0000256" key="2">
    <source>
        <dbReference type="ARBA" id="ARBA00022801"/>
    </source>
</evidence>
<name>A0ABY5Z486_9ACTN</name>
<evidence type="ECO:0000259" key="5">
    <source>
        <dbReference type="PROSITE" id="PS51677"/>
    </source>
</evidence>
<dbReference type="RefSeq" id="WP_260725994.1">
    <property type="nucleotide sequence ID" value="NZ_BAAABS010000036.1"/>
</dbReference>
<evidence type="ECO:0000313" key="6">
    <source>
        <dbReference type="EMBL" id="UWZ36647.1"/>
    </source>
</evidence>
<dbReference type="PANTHER" id="PTHR10587:SF133">
    <property type="entry name" value="CHITIN DEACETYLASE 1-RELATED"/>
    <property type="match status" value="1"/>
</dbReference>
<keyword evidence="2" id="KW-0378">Hydrolase</keyword>
<dbReference type="CDD" id="cd10917">
    <property type="entry name" value="CE4_NodB_like_6s_7s"/>
    <property type="match status" value="1"/>
</dbReference>
<accession>A0ABY5Z486</accession>
<sequence length="297" mass="30764">MSRPRLVLGALISIAVLALAGCGTGASQASWHEVGSGSGSGSTGQGGSDPVTRQVGDTTTSQAAAAMPAPSASASTSASASPSTSASASAPASAPPSDGIQRTTGTAAVALTFDDGPGPETPKLLAMLRQHGIKATFCLVGVEVQAYPQYVQEIVKDGHTLCNHTWKHDTGLGKKSADTIRADLQRTNDEIHKAVPNAPIKYFRHPGGNFTPAAVQIANELGMASLGWTVDPWDWNVKKWSGAKMTEHIVATVRNNTRPGSIVLSHDAGGDRTATMAAYKTLLPELKDKFTLVAMPV</sequence>
<dbReference type="PANTHER" id="PTHR10587">
    <property type="entry name" value="GLYCOSYL TRANSFERASE-RELATED"/>
    <property type="match status" value="1"/>
</dbReference>
<proteinExistence type="predicted"/>
<dbReference type="PROSITE" id="PS51257">
    <property type="entry name" value="PROKAR_LIPOPROTEIN"/>
    <property type="match status" value="1"/>
</dbReference>
<feature type="domain" description="NodB homology" evidence="5">
    <location>
        <begin position="107"/>
        <end position="294"/>
    </location>
</feature>
<keyword evidence="7" id="KW-1185">Reference proteome</keyword>
<feature type="chain" id="PRO_5045858138" evidence="4">
    <location>
        <begin position="21"/>
        <end position="297"/>
    </location>
</feature>
<organism evidence="6 7">
    <name type="scientific">Dactylosporangium roseum</name>
    <dbReference type="NCBI Taxonomy" id="47989"/>
    <lineage>
        <taxon>Bacteria</taxon>
        <taxon>Bacillati</taxon>
        <taxon>Actinomycetota</taxon>
        <taxon>Actinomycetes</taxon>
        <taxon>Micromonosporales</taxon>
        <taxon>Micromonosporaceae</taxon>
        <taxon>Dactylosporangium</taxon>
    </lineage>
</organism>
<feature type="compositionally biased region" description="Low complexity" evidence="3">
    <location>
        <begin position="58"/>
        <end position="97"/>
    </location>
</feature>
<evidence type="ECO:0000256" key="1">
    <source>
        <dbReference type="ARBA" id="ARBA00022723"/>
    </source>
</evidence>
<evidence type="ECO:0000313" key="7">
    <source>
        <dbReference type="Proteomes" id="UP001058271"/>
    </source>
</evidence>
<dbReference type="EMBL" id="CP073721">
    <property type="protein sequence ID" value="UWZ36647.1"/>
    <property type="molecule type" value="Genomic_DNA"/>
</dbReference>
<dbReference type="InterPro" id="IPR050248">
    <property type="entry name" value="Polysacc_deacetylase_ArnD"/>
</dbReference>
<dbReference type="InterPro" id="IPR011330">
    <property type="entry name" value="Glyco_hydro/deAcase_b/a-brl"/>
</dbReference>
<dbReference type="InterPro" id="IPR002509">
    <property type="entry name" value="NODB_dom"/>
</dbReference>
<gene>
    <name evidence="6" type="ORF">Drose_37580</name>
</gene>
<feature type="region of interest" description="Disordered" evidence="3">
    <location>
        <begin position="28"/>
        <end position="102"/>
    </location>
</feature>
<dbReference type="PROSITE" id="PS51677">
    <property type="entry name" value="NODB"/>
    <property type="match status" value="1"/>
</dbReference>
<dbReference type="Proteomes" id="UP001058271">
    <property type="component" value="Chromosome"/>
</dbReference>
<keyword evidence="1" id="KW-0479">Metal-binding</keyword>
<dbReference type="Gene3D" id="3.20.20.370">
    <property type="entry name" value="Glycoside hydrolase/deacetylase"/>
    <property type="match status" value="1"/>
</dbReference>
<evidence type="ECO:0000256" key="3">
    <source>
        <dbReference type="SAM" id="MobiDB-lite"/>
    </source>
</evidence>
<dbReference type="Pfam" id="PF01522">
    <property type="entry name" value="Polysacc_deac_1"/>
    <property type="match status" value="1"/>
</dbReference>
<reference evidence="6" key="1">
    <citation type="submission" date="2021-04" db="EMBL/GenBank/DDBJ databases">
        <title>Biosynthetic gene clusters of Dactylosporangioum roseum.</title>
        <authorList>
            <person name="Hartkoorn R.C."/>
            <person name="Beaudoing E."/>
            <person name="Hot D."/>
            <person name="Moureu S."/>
        </authorList>
    </citation>
    <scope>NUCLEOTIDE SEQUENCE</scope>
    <source>
        <strain evidence="6">NRRL B-16295</strain>
    </source>
</reference>
<dbReference type="SUPFAM" id="SSF88713">
    <property type="entry name" value="Glycoside hydrolase/deacetylase"/>
    <property type="match status" value="1"/>
</dbReference>
<protein>
    <submittedName>
        <fullName evidence="6">Polysaccharide deacetylase family protein</fullName>
    </submittedName>
</protein>
<keyword evidence="4" id="KW-0732">Signal</keyword>
<feature type="compositionally biased region" description="Gly residues" evidence="3">
    <location>
        <begin position="36"/>
        <end position="47"/>
    </location>
</feature>
<feature type="signal peptide" evidence="4">
    <location>
        <begin position="1"/>
        <end position="20"/>
    </location>
</feature>